<protein>
    <recommendedName>
        <fullName evidence="4">Transposase Helix-turn-helix domain-containing protein</fullName>
    </recommendedName>
</protein>
<reference evidence="2" key="2">
    <citation type="submission" date="2020-11" db="EMBL/GenBank/DDBJ databases">
        <authorList>
            <person name="McCartney M.A."/>
            <person name="Auch B."/>
            <person name="Kono T."/>
            <person name="Mallez S."/>
            <person name="Becker A."/>
            <person name="Gohl D.M."/>
            <person name="Silverstein K.A.T."/>
            <person name="Koren S."/>
            <person name="Bechman K.B."/>
            <person name="Herman A."/>
            <person name="Abrahante J.E."/>
            <person name="Garbe J."/>
        </authorList>
    </citation>
    <scope>NUCLEOTIDE SEQUENCE</scope>
    <source>
        <strain evidence="2">Duluth1</strain>
        <tissue evidence="2">Whole animal</tissue>
    </source>
</reference>
<accession>A0A9D4BWR3</accession>
<evidence type="ECO:0000313" key="2">
    <source>
        <dbReference type="EMBL" id="KAH3712502.1"/>
    </source>
</evidence>
<proteinExistence type="predicted"/>
<reference evidence="2" key="1">
    <citation type="journal article" date="2019" name="bioRxiv">
        <title>The Genome of the Zebra Mussel, Dreissena polymorpha: A Resource for Invasive Species Research.</title>
        <authorList>
            <person name="McCartney M.A."/>
            <person name="Auch B."/>
            <person name="Kono T."/>
            <person name="Mallez S."/>
            <person name="Zhang Y."/>
            <person name="Obille A."/>
            <person name="Becker A."/>
            <person name="Abrahante J.E."/>
            <person name="Garbe J."/>
            <person name="Badalamenti J.P."/>
            <person name="Herman A."/>
            <person name="Mangelson H."/>
            <person name="Liachko I."/>
            <person name="Sullivan S."/>
            <person name="Sone E.D."/>
            <person name="Koren S."/>
            <person name="Silverstein K.A.T."/>
            <person name="Beckman K.B."/>
            <person name="Gohl D.M."/>
        </authorList>
    </citation>
    <scope>NUCLEOTIDE SEQUENCE</scope>
    <source>
        <strain evidence="2">Duluth1</strain>
        <tissue evidence="2">Whole animal</tissue>
    </source>
</reference>
<dbReference type="AlphaFoldDB" id="A0A9D4BWR3"/>
<evidence type="ECO:0000313" key="3">
    <source>
        <dbReference type="Proteomes" id="UP000828390"/>
    </source>
</evidence>
<comment type="caution">
    <text evidence="2">The sequence shown here is derived from an EMBL/GenBank/DDBJ whole genome shotgun (WGS) entry which is preliminary data.</text>
</comment>
<name>A0A9D4BWR3_DREPO</name>
<dbReference type="Proteomes" id="UP000828390">
    <property type="component" value="Unassembled WGS sequence"/>
</dbReference>
<feature type="compositionally biased region" description="Polar residues" evidence="1">
    <location>
        <begin position="1"/>
        <end position="10"/>
    </location>
</feature>
<evidence type="ECO:0008006" key="4">
    <source>
        <dbReference type="Google" id="ProtNLM"/>
    </source>
</evidence>
<feature type="region of interest" description="Disordered" evidence="1">
    <location>
        <begin position="1"/>
        <end position="21"/>
    </location>
</feature>
<evidence type="ECO:0000256" key="1">
    <source>
        <dbReference type="SAM" id="MobiDB-lite"/>
    </source>
</evidence>
<organism evidence="2 3">
    <name type="scientific">Dreissena polymorpha</name>
    <name type="common">Zebra mussel</name>
    <name type="synonym">Mytilus polymorpha</name>
    <dbReference type="NCBI Taxonomy" id="45954"/>
    <lineage>
        <taxon>Eukaryota</taxon>
        <taxon>Metazoa</taxon>
        <taxon>Spiralia</taxon>
        <taxon>Lophotrochozoa</taxon>
        <taxon>Mollusca</taxon>
        <taxon>Bivalvia</taxon>
        <taxon>Autobranchia</taxon>
        <taxon>Heteroconchia</taxon>
        <taxon>Euheterodonta</taxon>
        <taxon>Imparidentia</taxon>
        <taxon>Neoheterodontei</taxon>
        <taxon>Myida</taxon>
        <taxon>Dreissenoidea</taxon>
        <taxon>Dreissenidae</taxon>
        <taxon>Dreissena</taxon>
    </lineage>
</organism>
<sequence>MENVYPNKQQPELDIQSETPLKPAVTDEDTLPCKMVATKILDFDQCIDNEQCVFVCCQKYPNMCKNVSKPKLVDCSTQTIDIVSLDHSYWYSGKTRNASTQHNSPEFGAEYIDSETDSDSQFYTGLSLATFLTLVATLSKFGQELPYKMSLANQILSVLLRLRLVLTFEDIGRRFRLSHQLISKVKLCRNTYQSALFGYLVKQYKERYQSHLLHLFPRQHSLLIALKFIYSGHFH</sequence>
<dbReference type="EMBL" id="JAIWYP010000014">
    <property type="protein sequence ID" value="KAH3712502.1"/>
    <property type="molecule type" value="Genomic_DNA"/>
</dbReference>
<gene>
    <name evidence="2" type="ORF">DPMN_072249</name>
</gene>
<keyword evidence="3" id="KW-1185">Reference proteome</keyword>